<dbReference type="OrthoDB" id="254858at2"/>
<dbReference type="InterPro" id="IPR027558">
    <property type="entry name" value="Pre_pil_HX9DG_C"/>
</dbReference>
<reference evidence="4" key="1">
    <citation type="submission" date="2019-08" db="EMBL/GenBank/DDBJ databases">
        <title>Limnoglobus roseus gen. nov., sp. nov., a novel freshwater planctomycete with a giant genome from the family Gemmataceae.</title>
        <authorList>
            <person name="Kulichevskaya I.S."/>
            <person name="Naumoff D.G."/>
            <person name="Miroshnikov K."/>
            <person name="Ivanova A."/>
            <person name="Philippov D.A."/>
            <person name="Hakobyan A."/>
            <person name="Rijpstra I.C."/>
            <person name="Sinninghe Damste J.S."/>
            <person name="Liesack W."/>
            <person name="Dedysh S.N."/>
        </authorList>
    </citation>
    <scope>NUCLEOTIDE SEQUENCE [LARGE SCALE GENOMIC DNA]</scope>
    <source>
        <strain evidence="4">PX52</strain>
    </source>
</reference>
<dbReference type="InterPro" id="IPR012902">
    <property type="entry name" value="N_methyl_site"/>
</dbReference>
<evidence type="ECO:0000256" key="1">
    <source>
        <dbReference type="SAM" id="Phobius"/>
    </source>
</evidence>
<organism evidence="3 4">
    <name type="scientific">Limnoglobus roseus</name>
    <dbReference type="NCBI Taxonomy" id="2598579"/>
    <lineage>
        <taxon>Bacteria</taxon>
        <taxon>Pseudomonadati</taxon>
        <taxon>Planctomycetota</taxon>
        <taxon>Planctomycetia</taxon>
        <taxon>Gemmatales</taxon>
        <taxon>Gemmataceae</taxon>
        <taxon>Limnoglobus</taxon>
    </lineage>
</organism>
<dbReference type="Pfam" id="PF07963">
    <property type="entry name" value="N_methyl"/>
    <property type="match status" value="1"/>
</dbReference>
<dbReference type="KEGG" id="lrs:PX52LOC_00670"/>
<evidence type="ECO:0000259" key="2">
    <source>
        <dbReference type="Pfam" id="PF07596"/>
    </source>
</evidence>
<dbReference type="InterPro" id="IPR045584">
    <property type="entry name" value="Pilin-like"/>
</dbReference>
<dbReference type="SUPFAM" id="SSF54523">
    <property type="entry name" value="Pili subunits"/>
    <property type="match status" value="1"/>
</dbReference>
<keyword evidence="1" id="KW-1133">Transmembrane helix</keyword>
<keyword evidence="1" id="KW-0472">Membrane</keyword>
<accession>A0A5C1A7J5</accession>
<dbReference type="Pfam" id="PF07596">
    <property type="entry name" value="SBP_bac_10"/>
    <property type="match status" value="1"/>
</dbReference>
<dbReference type="RefSeq" id="WP_149108751.1">
    <property type="nucleotide sequence ID" value="NZ_CP042425.1"/>
</dbReference>
<keyword evidence="4" id="KW-1185">Reference proteome</keyword>
<dbReference type="NCBIfam" id="TIGR02532">
    <property type="entry name" value="IV_pilin_GFxxxE"/>
    <property type="match status" value="1"/>
</dbReference>
<name>A0A5C1A7J5_9BACT</name>
<evidence type="ECO:0000313" key="3">
    <source>
        <dbReference type="EMBL" id="QEL13812.1"/>
    </source>
</evidence>
<feature type="domain" description="DUF1559" evidence="2">
    <location>
        <begin position="33"/>
        <end position="319"/>
    </location>
</feature>
<dbReference type="AlphaFoldDB" id="A0A5C1A7J5"/>
<dbReference type="PANTHER" id="PTHR30093">
    <property type="entry name" value="GENERAL SECRETION PATHWAY PROTEIN G"/>
    <property type="match status" value="1"/>
</dbReference>
<dbReference type="InterPro" id="IPR011453">
    <property type="entry name" value="DUF1559"/>
</dbReference>
<feature type="transmembrane region" description="Helical" evidence="1">
    <location>
        <begin position="12"/>
        <end position="32"/>
    </location>
</feature>
<proteinExistence type="predicted"/>
<protein>
    <submittedName>
        <fullName evidence="3">Prepilin-type cleavage/methylation domain-containing protein</fullName>
    </submittedName>
</protein>
<gene>
    <name evidence="3" type="ORF">PX52LOC_00670</name>
</gene>
<dbReference type="NCBIfam" id="TIGR04294">
    <property type="entry name" value="pre_pil_HX9DG"/>
    <property type="match status" value="1"/>
</dbReference>
<sequence length="339" mass="36352">MRQAPRRAFTLIELLVVIAIIAILIGLLLPAVQKVREAASRIKCSNNLKQLGLAMHSYMDSNNGLPANGNYVYSGSAVTTLNAWSGMARILPYIEQENLSRGIDFTQSYNTQVAISSKRIGTFMCPSEINDKGNGTDATYGNKTWTINYAQNLGNWPVLTAKATGMQTGNGAFAPSRSSRPGDIADGLSNTLGLAEVKGFTNRITATPNTTVYSTPPAIPTLPADAVAMGNNTFSATSYTHVEWVDGKVHETGFTAVFTPNTYVLYTGSDGTKYDVDVVLATEPSLGDTYAAVTSRSFHTNGVNVMMMDGSVRFINNTISSVNWRAMSTRAGGEVVSDN</sequence>
<dbReference type="Proteomes" id="UP000324974">
    <property type="component" value="Chromosome"/>
</dbReference>
<dbReference type="Gene3D" id="3.30.700.10">
    <property type="entry name" value="Glycoprotein, Type 4 Pilin"/>
    <property type="match status" value="1"/>
</dbReference>
<keyword evidence="1" id="KW-0812">Transmembrane</keyword>
<dbReference type="EMBL" id="CP042425">
    <property type="protein sequence ID" value="QEL13812.1"/>
    <property type="molecule type" value="Genomic_DNA"/>
</dbReference>
<evidence type="ECO:0000313" key="4">
    <source>
        <dbReference type="Proteomes" id="UP000324974"/>
    </source>
</evidence>
<dbReference type="PANTHER" id="PTHR30093:SF2">
    <property type="entry name" value="TYPE II SECRETION SYSTEM PROTEIN H"/>
    <property type="match status" value="1"/>
</dbReference>